<comment type="caution">
    <text evidence="2">The sequence shown here is derived from an EMBL/GenBank/DDBJ whole genome shotgun (WGS) entry which is preliminary data.</text>
</comment>
<evidence type="ECO:0000256" key="1">
    <source>
        <dbReference type="SAM" id="MobiDB-lite"/>
    </source>
</evidence>
<name>A0A4Y2E815_ARAVE</name>
<sequence>MNPAYRGEPGQFNRFLSSLFLSHDTNLPSFENEHPFPRRGAFYYQISRRDIRYGGKRDLRQRWLRTLIYCFAGEMKKSMEKGQEEMKNGERRRRNEKRTRRNEESDPSHVESKVGEIKDLPIVA</sequence>
<dbReference type="EMBL" id="BGPR01000534">
    <property type="protein sequence ID" value="GBM25312.1"/>
    <property type="molecule type" value="Genomic_DNA"/>
</dbReference>
<feature type="compositionally biased region" description="Basic and acidic residues" evidence="1">
    <location>
        <begin position="79"/>
        <end position="89"/>
    </location>
</feature>
<organism evidence="2 3">
    <name type="scientific">Araneus ventricosus</name>
    <name type="common">Orbweaver spider</name>
    <name type="synonym">Epeira ventricosa</name>
    <dbReference type="NCBI Taxonomy" id="182803"/>
    <lineage>
        <taxon>Eukaryota</taxon>
        <taxon>Metazoa</taxon>
        <taxon>Ecdysozoa</taxon>
        <taxon>Arthropoda</taxon>
        <taxon>Chelicerata</taxon>
        <taxon>Arachnida</taxon>
        <taxon>Araneae</taxon>
        <taxon>Araneomorphae</taxon>
        <taxon>Entelegynae</taxon>
        <taxon>Araneoidea</taxon>
        <taxon>Araneidae</taxon>
        <taxon>Araneus</taxon>
    </lineage>
</organism>
<feature type="compositionally biased region" description="Basic residues" evidence="1">
    <location>
        <begin position="90"/>
        <end position="100"/>
    </location>
</feature>
<dbReference type="Proteomes" id="UP000499080">
    <property type="component" value="Unassembled WGS sequence"/>
</dbReference>
<accession>A0A4Y2E815</accession>
<reference evidence="2 3" key="1">
    <citation type="journal article" date="2019" name="Sci. Rep.">
        <title>Orb-weaving spider Araneus ventricosus genome elucidates the spidroin gene catalogue.</title>
        <authorList>
            <person name="Kono N."/>
            <person name="Nakamura H."/>
            <person name="Ohtoshi R."/>
            <person name="Moran D.A.P."/>
            <person name="Shinohara A."/>
            <person name="Yoshida Y."/>
            <person name="Fujiwara M."/>
            <person name="Mori M."/>
            <person name="Tomita M."/>
            <person name="Arakawa K."/>
        </authorList>
    </citation>
    <scope>NUCLEOTIDE SEQUENCE [LARGE SCALE GENOMIC DNA]</scope>
</reference>
<gene>
    <name evidence="2" type="ORF">AVEN_45936_1</name>
</gene>
<protein>
    <submittedName>
        <fullName evidence="2">Uncharacterized protein</fullName>
    </submittedName>
</protein>
<keyword evidence="3" id="KW-1185">Reference proteome</keyword>
<proteinExistence type="predicted"/>
<feature type="region of interest" description="Disordered" evidence="1">
    <location>
        <begin position="79"/>
        <end position="124"/>
    </location>
</feature>
<feature type="compositionally biased region" description="Basic and acidic residues" evidence="1">
    <location>
        <begin position="101"/>
        <end position="124"/>
    </location>
</feature>
<evidence type="ECO:0000313" key="3">
    <source>
        <dbReference type="Proteomes" id="UP000499080"/>
    </source>
</evidence>
<dbReference type="AlphaFoldDB" id="A0A4Y2E815"/>
<evidence type="ECO:0000313" key="2">
    <source>
        <dbReference type="EMBL" id="GBM25312.1"/>
    </source>
</evidence>